<dbReference type="Gene3D" id="3.30.720.110">
    <property type="match status" value="1"/>
</dbReference>
<accession>A0A370ID36</accession>
<protein>
    <submittedName>
        <fullName evidence="2">Putative glyoxalase superfamily protein PhnB</fullName>
    </submittedName>
</protein>
<dbReference type="STRING" id="1210086.GCA_001613105_00007"/>
<gene>
    <name evidence="2" type="ORF">DFR76_101158</name>
</gene>
<dbReference type="PROSITE" id="PS51819">
    <property type="entry name" value="VOC"/>
    <property type="match status" value="1"/>
</dbReference>
<feature type="domain" description="VOC" evidence="1">
    <location>
        <begin position="12"/>
        <end position="132"/>
    </location>
</feature>
<sequence length="136" mass="14671">MSDTTTSKTATTVIWPTFTYRDAPKAIEFLRTAFGFLETARYGTGDVIDHAELAWPGGGGIMLGSLREGSALCDQPPGVGSAYLVVDNPDELYERAVAAGATITRELREEDYGSRGFTCRDPEGVFWSFGTYAGAQ</sequence>
<dbReference type="Proteomes" id="UP000254869">
    <property type="component" value="Unassembled WGS sequence"/>
</dbReference>
<dbReference type="EMBL" id="QQBC01000001">
    <property type="protein sequence ID" value="RDI68623.1"/>
    <property type="molecule type" value="Genomic_DNA"/>
</dbReference>
<comment type="caution">
    <text evidence="2">The sequence shown here is derived from an EMBL/GenBank/DDBJ whole genome shotgun (WGS) entry which is preliminary data.</text>
</comment>
<evidence type="ECO:0000313" key="2">
    <source>
        <dbReference type="EMBL" id="RDI68623.1"/>
    </source>
</evidence>
<name>A0A370ID36_9NOCA</name>
<dbReference type="InterPro" id="IPR037523">
    <property type="entry name" value="VOC_core"/>
</dbReference>
<reference evidence="2 3" key="1">
    <citation type="submission" date="2018-07" db="EMBL/GenBank/DDBJ databases">
        <title>Genomic Encyclopedia of Type Strains, Phase IV (KMG-IV): sequencing the most valuable type-strain genomes for metagenomic binning, comparative biology and taxonomic classification.</title>
        <authorList>
            <person name="Goeker M."/>
        </authorList>
    </citation>
    <scope>NUCLEOTIDE SEQUENCE [LARGE SCALE GENOMIC DNA]</scope>
    <source>
        <strain evidence="2 3">DSM 44290</strain>
    </source>
</reference>
<evidence type="ECO:0000259" key="1">
    <source>
        <dbReference type="PROSITE" id="PS51819"/>
    </source>
</evidence>
<dbReference type="AlphaFoldDB" id="A0A370ID36"/>
<dbReference type="SUPFAM" id="SSF54593">
    <property type="entry name" value="Glyoxalase/Bleomycin resistance protein/Dihydroxybiphenyl dioxygenase"/>
    <property type="match status" value="1"/>
</dbReference>
<organism evidence="2 3">
    <name type="scientific">Nocardia pseudobrasiliensis</name>
    <dbReference type="NCBI Taxonomy" id="45979"/>
    <lineage>
        <taxon>Bacteria</taxon>
        <taxon>Bacillati</taxon>
        <taxon>Actinomycetota</taxon>
        <taxon>Actinomycetes</taxon>
        <taxon>Mycobacteriales</taxon>
        <taxon>Nocardiaceae</taxon>
        <taxon>Nocardia</taxon>
    </lineage>
</organism>
<evidence type="ECO:0000313" key="3">
    <source>
        <dbReference type="Proteomes" id="UP000254869"/>
    </source>
</evidence>
<dbReference type="InterPro" id="IPR004360">
    <property type="entry name" value="Glyas_Fos-R_dOase_dom"/>
</dbReference>
<dbReference type="Gene3D" id="3.30.720.120">
    <property type="match status" value="1"/>
</dbReference>
<dbReference type="RefSeq" id="WP_067989935.1">
    <property type="nucleotide sequence ID" value="NZ_QQBC01000001.1"/>
</dbReference>
<dbReference type="InterPro" id="IPR029068">
    <property type="entry name" value="Glyas_Bleomycin-R_OHBP_Dase"/>
</dbReference>
<dbReference type="PANTHER" id="PTHR34109:SF1">
    <property type="entry name" value="VOC DOMAIN-CONTAINING PROTEIN"/>
    <property type="match status" value="1"/>
</dbReference>
<dbReference type="PANTHER" id="PTHR34109">
    <property type="entry name" value="BNAUNNG04460D PROTEIN-RELATED"/>
    <property type="match status" value="1"/>
</dbReference>
<keyword evidence="3" id="KW-1185">Reference proteome</keyword>
<proteinExistence type="predicted"/>
<dbReference type="Pfam" id="PF00903">
    <property type="entry name" value="Glyoxalase"/>
    <property type="match status" value="1"/>
</dbReference>